<feature type="transmembrane region" description="Helical" evidence="1">
    <location>
        <begin position="71"/>
        <end position="88"/>
    </location>
</feature>
<comment type="caution">
    <text evidence="2">The sequence shown here is derived from an EMBL/GenBank/DDBJ whole genome shotgun (WGS) entry which is preliminary data.</text>
</comment>
<reference evidence="2 3" key="1">
    <citation type="submission" date="2019-03" db="EMBL/GenBank/DDBJ databases">
        <title>The genome sequence of a newly discovered highly antifungal drug resistant Aspergillus species, Aspergillus tanneri NIH 1004.</title>
        <authorList>
            <person name="Mounaud S."/>
            <person name="Singh I."/>
            <person name="Joardar V."/>
            <person name="Pakala S."/>
            <person name="Pakala S."/>
            <person name="Venepally P."/>
            <person name="Hoover J."/>
            <person name="Nierman W."/>
            <person name="Chung J."/>
            <person name="Losada L."/>
        </authorList>
    </citation>
    <scope>NUCLEOTIDE SEQUENCE [LARGE SCALE GENOMIC DNA]</scope>
    <source>
        <strain evidence="2 3">NIH1004</strain>
    </source>
</reference>
<name>A0A4S3J458_9EURO</name>
<keyword evidence="3" id="KW-1185">Reference proteome</keyword>
<dbReference type="EMBL" id="SOSA01000628">
    <property type="protein sequence ID" value="THC89620.1"/>
    <property type="molecule type" value="Genomic_DNA"/>
</dbReference>
<dbReference type="VEuPathDB" id="FungiDB:EYZ11_010931"/>
<dbReference type="AlphaFoldDB" id="A0A4S3J458"/>
<protein>
    <submittedName>
        <fullName evidence="2">Uncharacterized protein</fullName>
    </submittedName>
</protein>
<gene>
    <name evidence="2" type="ORF">EYZ11_010931</name>
</gene>
<sequence>MPATIRPMTDYERWLLESNPDHQLAPEPDYGPNVHHDTQMDSLEYKLPFSESQVYFSRDDFVNLFHARPPFSTAYIIPIFIVLVAIIFKTRRSRELQPATQRLKPITG</sequence>
<proteinExistence type="predicted"/>
<evidence type="ECO:0000313" key="3">
    <source>
        <dbReference type="Proteomes" id="UP000308092"/>
    </source>
</evidence>
<accession>A0A4S3J458</accession>
<evidence type="ECO:0000256" key="1">
    <source>
        <dbReference type="SAM" id="Phobius"/>
    </source>
</evidence>
<organism evidence="2 3">
    <name type="scientific">Aspergillus tanneri</name>
    <dbReference type="NCBI Taxonomy" id="1220188"/>
    <lineage>
        <taxon>Eukaryota</taxon>
        <taxon>Fungi</taxon>
        <taxon>Dikarya</taxon>
        <taxon>Ascomycota</taxon>
        <taxon>Pezizomycotina</taxon>
        <taxon>Eurotiomycetes</taxon>
        <taxon>Eurotiomycetidae</taxon>
        <taxon>Eurotiales</taxon>
        <taxon>Aspergillaceae</taxon>
        <taxon>Aspergillus</taxon>
        <taxon>Aspergillus subgen. Circumdati</taxon>
    </lineage>
</organism>
<dbReference type="Proteomes" id="UP000308092">
    <property type="component" value="Unassembled WGS sequence"/>
</dbReference>
<keyword evidence="1" id="KW-1133">Transmembrane helix</keyword>
<keyword evidence="1" id="KW-0812">Transmembrane</keyword>
<evidence type="ECO:0000313" key="2">
    <source>
        <dbReference type="EMBL" id="THC89620.1"/>
    </source>
</evidence>
<keyword evidence="1" id="KW-0472">Membrane</keyword>